<dbReference type="Proteomes" id="UP000236621">
    <property type="component" value="Unassembled WGS sequence"/>
</dbReference>
<evidence type="ECO:0000313" key="3">
    <source>
        <dbReference type="Proteomes" id="UP000236621"/>
    </source>
</evidence>
<keyword evidence="3" id="KW-1185">Reference proteome</keyword>
<accession>A0A2K3QPF4</accession>
<dbReference type="AlphaFoldDB" id="A0A2K3QPF4"/>
<dbReference type="EMBL" id="NRSZ01000117">
    <property type="protein sequence ID" value="PNY29415.1"/>
    <property type="molecule type" value="Genomic_DNA"/>
</dbReference>
<sequence length="99" mass="10569">MSTRPWPDARTRSPPSKRRHGCAGMGGREESAGGGTTAHLVGCSLGDSKGGVLSPWSTSSDATRTRRQPNHCSWTPTAWFDSISVRETSTDIISSPILI</sequence>
<reference evidence="2 3" key="1">
    <citation type="submission" date="2017-08" db="EMBL/GenBank/DDBJ databases">
        <title>Harnessing the power of phylogenomics to disentangle the directionality and signatures of interkingdom host jumping in the parasitic fungal genus Tolypocladium.</title>
        <authorList>
            <person name="Quandt C.A."/>
            <person name="Patterson W."/>
            <person name="Spatafora J.W."/>
        </authorList>
    </citation>
    <scope>NUCLEOTIDE SEQUENCE [LARGE SCALE GENOMIC DNA]</scope>
    <source>
        <strain evidence="2 3">CBS 113982</strain>
    </source>
</reference>
<evidence type="ECO:0000313" key="2">
    <source>
        <dbReference type="EMBL" id="PNY29415.1"/>
    </source>
</evidence>
<evidence type="ECO:0000256" key="1">
    <source>
        <dbReference type="SAM" id="MobiDB-lite"/>
    </source>
</evidence>
<organism evidence="2 3">
    <name type="scientific">Tolypocladium capitatum</name>
    <dbReference type="NCBI Taxonomy" id="45235"/>
    <lineage>
        <taxon>Eukaryota</taxon>
        <taxon>Fungi</taxon>
        <taxon>Dikarya</taxon>
        <taxon>Ascomycota</taxon>
        <taxon>Pezizomycotina</taxon>
        <taxon>Sordariomycetes</taxon>
        <taxon>Hypocreomycetidae</taxon>
        <taxon>Hypocreales</taxon>
        <taxon>Ophiocordycipitaceae</taxon>
        <taxon>Tolypocladium</taxon>
    </lineage>
</organism>
<protein>
    <submittedName>
        <fullName evidence="2">Uncharacterized protein</fullName>
    </submittedName>
</protein>
<gene>
    <name evidence="2" type="ORF">TCAP_00670</name>
</gene>
<feature type="region of interest" description="Disordered" evidence="1">
    <location>
        <begin position="1"/>
        <end position="38"/>
    </location>
</feature>
<proteinExistence type="predicted"/>
<name>A0A2K3QPF4_9HYPO</name>
<comment type="caution">
    <text evidence="2">The sequence shown here is derived from an EMBL/GenBank/DDBJ whole genome shotgun (WGS) entry which is preliminary data.</text>
</comment>